<evidence type="ECO:0000313" key="3">
    <source>
        <dbReference type="Proteomes" id="UP000799779"/>
    </source>
</evidence>
<evidence type="ECO:0000259" key="1">
    <source>
        <dbReference type="Pfam" id="PF24476"/>
    </source>
</evidence>
<dbReference type="InterPro" id="IPR011009">
    <property type="entry name" value="Kinase-like_dom_sf"/>
</dbReference>
<evidence type="ECO:0000313" key="2">
    <source>
        <dbReference type="EMBL" id="KAF1992974.1"/>
    </source>
</evidence>
<gene>
    <name evidence="2" type="ORF">P154DRAFT_591727</name>
</gene>
<dbReference type="SUPFAM" id="SSF56112">
    <property type="entry name" value="Protein kinase-like (PK-like)"/>
    <property type="match status" value="1"/>
</dbReference>
<dbReference type="EMBL" id="ML977743">
    <property type="protein sequence ID" value="KAF1992974.1"/>
    <property type="molecule type" value="Genomic_DNA"/>
</dbReference>
<protein>
    <recommendedName>
        <fullName evidence="1">DUF7580 domain-containing protein</fullName>
    </recommendedName>
</protein>
<proteinExistence type="predicted"/>
<dbReference type="Proteomes" id="UP000799779">
    <property type="component" value="Unassembled WGS sequence"/>
</dbReference>
<keyword evidence="3" id="KW-1185">Reference proteome</keyword>
<accession>A0A6A5VVG6</accession>
<feature type="domain" description="DUF7580" evidence="1">
    <location>
        <begin position="532"/>
        <end position="743"/>
    </location>
</feature>
<dbReference type="Gene3D" id="1.10.510.10">
    <property type="entry name" value="Transferase(Phosphotransferase) domain 1"/>
    <property type="match status" value="1"/>
</dbReference>
<dbReference type="OrthoDB" id="1911848at2759"/>
<dbReference type="Pfam" id="PF24476">
    <property type="entry name" value="DUF7580"/>
    <property type="match status" value="1"/>
</dbReference>
<dbReference type="PANTHER" id="PTHR37542:SF3">
    <property type="entry name" value="PRION-INHIBITION AND PROPAGATION HELO DOMAIN-CONTAINING PROTEIN"/>
    <property type="match status" value="1"/>
</dbReference>
<reference evidence="2" key="1">
    <citation type="journal article" date="2020" name="Stud. Mycol.">
        <title>101 Dothideomycetes genomes: a test case for predicting lifestyles and emergence of pathogens.</title>
        <authorList>
            <person name="Haridas S."/>
            <person name="Albert R."/>
            <person name="Binder M."/>
            <person name="Bloem J."/>
            <person name="Labutti K."/>
            <person name="Salamov A."/>
            <person name="Andreopoulos B."/>
            <person name="Baker S."/>
            <person name="Barry K."/>
            <person name="Bills G."/>
            <person name="Bluhm B."/>
            <person name="Cannon C."/>
            <person name="Castanera R."/>
            <person name="Culley D."/>
            <person name="Daum C."/>
            <person name="Ezra D."/>
            <person name="Gonzalez J."/>
            <person name="Henrissat B."/>
            <person name="Kuo A."/>
            <person name="Liang C."/>
            <person name="Lipzen A."/>
            <person name="Lutzoni F."/>
            <person name="Magnuson J."/>
            <person name="Mondo S."/>
            <person name="Nolan M."/>
            <person name="Ohm R."/>
            <person name="Pangilinan J."/>
            <person name="Park H.-J."/>
            <person name="Ramirez L."/>
            <person name="Alfaro M."/>
            <person name="Sun H."/>
            <person name="Tritt A."/>
            <person name="Yoshinaga Y."/>
            <person name="Zwiers L.-H."/>
            <person name="Turgeon B."/>
            <person name="Goodwin S."/>
            <person name="Spatafora J."/>
            <person name="Crous P."/>
            <person name="Grigoriev I."/>
        </authorList>
    </citation>
    <scope>NUCLEOTIDE SEQUENCE</scope>
    <source>
        <strain evidence="2">CBS 123094</strain>
    </source>
</reference>
<dbReference type="AlphaFoldDB" id="A0A6A5VVG6"/>
<organism evidence="2 3">
    <name type="scientific">Amniculicola lignicola CBS 123094</name>
    <dbReference type="NCBI Taxonomy" id="1392246"/>
    <lineage>
        <taxon>Eukaryota</taxon>
        <taxon>Fungi</taxon>
        <taxon>Dikarya</taxon>
        <taxon>Ascomycota</taxon>
        <taxon>Pezizomycotina</taxon>
        <taxon>Dothideomycetes</taxon>
        <taxon>Pleosporomycetidae</taxon>
        <taxon>Pleosporales</taxon>
        <taxon>Amniculicolaceae</taxon>
        <taxon>Amniculicola</taxon>
    </lineage>
</organism>
<name>A0A6A5VVG6_9PLEO</name>
<dbReference type="PANTHER" id="PTHR37542">
    <property type="entry name" value="HELO DOMAIN-CONTAINING PROTEIN-RELATED"/>
    <property type="match status" value="1"/>
</dbReference>
<sequence length="765" mass="87013">MDPLDNDDGTKNYLAQLIEKPVPLEQYAAVKVVILYWENSDRLDDYVEEAGKVDSFFKGLNFETELYPIPKSNSQVEVRWFITKQQVLLTRRMSILGAPCLLIVHYGGHGDKDDDIHYTGSGGPQRRRAVWRAHRKGEPSVRWYEIQQLFLDIKFDVVLLFDCCYAAQAGRSAGEETLDEPPGCVELLAAAGDKAETPHPGDGSFTVTMIRIMDKYMKTNNNIEISTLHTLLVHRNAGLSTIPFHVYIRAGPSKRSVVLKKLKAPGEQEDSTVAWRAAVGVTIGMREPLTQAILDEIGRWLHAEAPRAFVAGFKVERVLRRTADISGFIKDSLPERSGAVAQSLKISVLEQIGDAWSSLQQLVTRYTTQRNVPGFTDQEDRMAQLAGEFVKRLDAGNTEITQILQKAVMMSDASLNPTMIDKALEDPASESLGMTSQLILRRIICCQQRPELGEKATVTSSTVLLAPDRLIEEYKKYDEHRSPEEITEMKARIGLLADVLGAQKPESFRCLQLHEWKHEKYSRRFVYHFRIPDNYKKKPITLYDAITTLDRHSRPTLEERLTMAHHIAKAVEQWHRVDWVHQSISSHNIIFLKPESGNSNNRWDFDAPLLHGFDFARPNAKPSIGRYVEDIELNIYRHPDRQGEVRNGHKKEHDLYSLGVVLLEIGLWRSSCEMVEQRARSLQKARKSAATKDEASKVAKDDMVEWLVDAVRDSLAHYVGSDYQDAVRTCLTSEFGVKIDDERKSRLLDAMGKMVLQKLEWWPII</sequence>
<dbReference type="InterPro" id="IPR056002">
    <property type="entry name" value="DUF7580"/>
</dbReference>